<feature type="region of interest" description="Disordered" evidence="1">
    <location>
        <begin position="451"/>
        <end position="470"/>
    </location>
</feature>
<dbReference type="InterPro" id="IPR011777">
    <property type="entry name" value="Geranylgeranyl_Rdtase_fam"/>
</dbReference>
<feature type="domain" description="FAD-binding" evidence="2">
    <location>
        <begin position="2"/>
        <end position="206"/>
    </location>
</feature>
<comment type="caution">
    <text evidence="3">The sequence shown here is derived from an EMBL/GenBank/DDBJ whole genome shotgun (WGS) entry which is preliminary data.</text>
</comment>
<evidence type="ECO:0000256" key="1">
    <source>
        <dbReference type="SAM" id="MobiDB-lite"/>
    </source>
</evidence>
<reference evidence="4" key="1">
    <citation type="journal article" date="2019" name="Int. J. Syst. Evol. Microbiol.">
        <title>The Global Catalogue of Microorganisms (GCM) 10K type strain sequencing project: providing services to taxonomists for standard genome sequencing and annotation.</title>
        <authorList>
            <consortium name="The Broad Institute Genomics Platform"/>
            <consortium name="The Broad Institute Genome Sequencing Center for Infectious Disease"/>
            <person name="Wu L."/>
            <person name="Ma J."/>
        </authorList>
    </citation>
    <scope>NUCLEOTIDE SEQUENCE [LARGE SCALE GENOMIC DNA]</scope>
    <source>
        <strain evidence="4">JCM 18514</strain>
    </source>
</reference>
<evidence type="ECO:0000313" key="4">
    <source>
        <dbReference type="Proteomes" id="UP001500200"/>
    </source>
</evidence>
<sequence>MNVLIVGAGPAGSTAAYYLAQAGISVTVLEKTSFPREKVCGDGLTPRAVREIQKLSLPHAEDEGWRRNKGLRLIAGGRTIELPWPEVADFPTYGLIRTRLGFDEELARHAQSAGAVVLERHSVTEALRSAEGRVIGARAALLDESGRKTGETRDFHADVVLAADGNSTRTAVSLGMHKRDDRPLGVAVRTYFTSPRHDDDWMEGWLELHSPASHASQARRGTRAGSLGKSGKPLPGYGWVFGVGDGTSNVGLGILNSSKEFGKLDYKQVLREWTAGMPSEWGFTPENQVGEIRGAALPMGFNRTPHYSPGLMLLGDAGGMVSPFNGEGISYAMESARFAAEFIIDASSRSRSAGWGSGTGASRAADAHLSRYADYVRDQWGSHFTLGRVFAALIGKPAVMKLALRTGMPIPVLMRFVVRMLANLTDPSAKGFEDRAIRVLEMLVPATSNTTSTAASTRVGTESTLSSAKS</sequence>
<dbReference type="Gene3D" id="3.50.50.60">
    <property type="entry name" value="FAD/NAD(P)-binding domain"/>
    <property type="match status" value="1"/>
</dbReference>
<evidence type="ECO:0000259" key="2">
    <source>
        <dbReference type="Pfam" id="PF01494"/>
    </source>
</evidence>
<dbReference type="SUPFAM" id="SSF51905">
    <property type="entry name" value="FAD/NAD(P)-binding domain"/>
    <property type="match status" value="1"/>
</dbReference>
<dbReference type="PANTHER" id="PTHR42685:SF22">
    <property type="entry name" value="CONDITIONED MEDIUM FACTOR RECEPTOR 1"/>
    <property type="match status" value="1"/>
</dbReference>
<keyword evidence="4" id="KW-1185">Reference proteome</keyword>
<accession>A0ABP9S959</accession>
<dbReference type="InterPro" id="IPR050407">
    <property type="entry name" value="Geranylgeranyl_reductase"/>
</dbReference>
<dbReference type="EMBL" id="BAABKK010000010">
    <property type="protein sequence ID" value="GAA5192987.1"/>
    <property type="molecule type" value="Genomic_DNA"/>
</dbReference>
<dbReference type="InterPro" id="IPR036188">
    <property type="entry name" value="FAD/NAD-bd_sf"/>
</dbReference>
<dbReference type="PRINTS" id="PR00420">
    <property type="entry name" value="RNGMNOXGNASE"/>
</dbReference>
<dbReference type="Proteomes" id="UP001500200">
    <property type="component" value="Unassembled WGS sequence"/>
</dbReference>
<name>A0ABP9S959_9MICC</name>
<proteinExistence type="predicted"/>
<dbReference type="Pfam" id="PF01494">
    <property type="entry name" value="FAD_binding_3"/>
    <property type="match status" value="1"/>
</dbReference>
<dbReference type="InterPro" id="IPR002938">
    <property type="entry name" value="FAD-bd"/>
</dbReference>
<organism evidence="3 4">
    <name type="scientific">Arthrobacter gyeryongensis</name>
    <dbReference type="NCBI Taxonomy" id="1650592"/>
    <lineage>
        <taxon>Bacteria</taxon>
        <taxon>Bacillati</taxon>
        <taxon>Actinomycetota</taxon>
        <taxon>Actinomycetes</taxon>
        <taxon>Micrococcales</taxon>
        <taxon>Micrococcaceae</taxon>
        <taxon>Arthrobacter</taxon>
    </lineage>
</organism>
<evidence type="ECO:0000313" key="3">
    <source>
        <dbReference type="EMBL" id="GAA5192987.1"/>
    </source>
</evidence>
<feature type="compositionally biased region" description="Polar residues" evidence="1">
    <location>
        <begin position="458"/>
        <end position="470"/>
    </location>
</feature>
<dbReference type="NCBIfam" id="TIGR02032">
    <property type="entry name" value="GG-red-SF"/>
    <property type="match status" value="1"/>
</dbReference>
<protein>
    <submittedName>
        <fullName evidence="3">Geranylgeranyl reductase family protein</fullName>
    </submittedName>
</protein>
<dbReference type="PANTHER" id="PTHR42685">
    <property type="entry name" value="GERANYLGERANYL DIPHOSPHATE REDUCTASE"/>
    <property type="match status" value="1"/>
</dbReference>
<dbReference type="RefSeq" id="WP_345448738.1">
    <property type="nucleotide sequence ID" value="NZ_BAABKK010000010.1"/>
</dbReference>
<gene>
    <name evidence="3" type="ORF">GCM10023346_16420</name>
</gene>